<dbReference type="Gene3D" id="3.50.50.60">
    <property type="entry name" value="FAD/NAD(P)-binding domain"/>
    <property type="match status" value="2"/>
</dbReference>
<evidence type="ECO:0000256" key="2">
    <source>
        <dbReference type="ARBA" id="ARBA00022630"/>
    </source>
</evidence>
<evidence type="ECO:0000256" key="1">
    <source>
        <dbReference type="ARBA" id="ARBA00007532"/>
    </source>
</evidence>
<keyword evidence="3 8" id="KW-0274">FAD</keyword>
<dbReference type="OrthoDB" id="9800167at2"/>
<feature type="active site" description="Proton acceptor" evidence="7">
    <location>
        <position position="442"/>
    </location>
</feature>
<evidence type="ECO:0000256" key="7">
    <source>
        <dbReference type="PIRSR" id="PIRSR000350-2"/>
    </source>
</evidence>
<evidence type="ECO:0000256" key="10">
    <source>
        <dbReference type="RuleBase" id="RU003691"/>
    </source>
</evidence>
<dbReference type="PANTHER" id="PTHR42737">
    <property type="entry name" value="GLUTATHIONE REDUCTASE"/>
    <property type="match status" value="1"/>
</dbReference>
<evidence type="ECO:0000256" key="8">
    <source>
        <dbReference type="PIRSR" id="PIRSR000350-3"/>
    </source>
</evidence>
<sequence length="452" mass="47667">MTRHDRDFDLIVIGGGSGGLGGAFRAASHGAKVALLEPDALGGTCVNAGCVPKKAMWLAADAGEQLAAARALGFAVPDDTPLDWNVLLRHRAAYIDNIHASYRRKLEAGGVTVIAQRGALTAQPGEVRTDDGLLRAGRILLATGGHPIRPDIPGAELGGVSDDFFAMTSPPKRVAIIGAGYIGVELASVLHALGSHVELFARHGHLLQAFDDEVTGKLAEAFAEDGITLHFDCKVAALEGTPGDIRVMTLGDVAHGPFDHVLFATGRGPNTAGLGLQEAGIACNARGQVVIDEWQATSRSDVFAVGDVTPQPALTPMAIAAARRLMDRLYGGQADARVDVSQLPTVVFTHPPLATVGLSEADAREAHGDAVKVYRADFRPMLQSLSDGHRRFLYKLVCVGPEEKVVGLHMVGPGSDEILQGFAVAMRMGMTRRDLHDTLAIHPTSAEELVLI</sequence>
<keyword evidence="6 10" id="KW-0676">Redox-active center</keyword>
<feature type="domain" description="FAD/NAD(P)-binding" evidence="12">
    <location>
        <begin position="8"/>
        <end position="322"/>
    </location>
</feature>
<keyword evidence="8" id="KW-0547">Nucleotide-binding</keyword>
<dbReference type="PROSITE" id="PS00076">
    <property type="entry name" value="PYRIDINE_REDOX_1"/>
    <property type="match status" value="1"/>
</dbReference>
<evidence type="ECO:0000313" key="14">
    <source>
        <dbReference type="Proteomes" id="UP000251842"/>
    </source>
</evidence>
<dbReference type="AlphaFoldDB" id="A0A344J5J5"/>
<keyword evidence="2 10" id="KW-0285">Flavoprotein</keyword>
<comment type="cofactor">
    <cofactor evidence="8">
        <name>FAD</name>
        <dbReference type="ChEBI" id="CHEBI:57692"/>
    </cofactor>
    <text evidence="8">Binds 1 FAD per subunit.</text>
</comment>
<feature type="binding site" evidence="8">
    <location>
        <begin position="178"/>
        <end position="185"/>
    </location>
    <ligand>
        <name>NAD(+)</name>
        <dbReference type="ChEBI" id="CHEBI:57540"/>
    </ligand>
</feature>
<evidence type="ECO:0000256" key="5">
    <source>
        <dbReference type="ARBA" id="ARBA00023157"/>
    </source>
</evidence>
<dbReference type="Gene3D" id="3.30.390.30">
    <property type="match status" value="1"/>
</dbReference>
<dbReference type="Pfam" id="PF07992">
    <property type="entry name" value="Pyr_redox_2"/>
    <property type="match status" value="1"/>
</dbReference>
<dbReference type="PIRSF" id="PIRSF000350">
    <property type="entry name" value="Mercury_reductase_MerA"/>
    <property type="match status" value="1"/>
</dbReference>
<evidence type="ECO:0000256" key="3">
    <source>
        <dbReference type="ARBA" id="ARBA00022827"/>
    </source>
</evidence>
<keyword evidence="4 10" id="KW-0560">Oxidoreductase</keyword>
<evidence type="ECO:0000256" key="4">
    <source>
        <dbReference type="ARBA" id="ARBA00023002"/>
    </source>
</evidence>
<dbReference type="InterPro" id="IPR004099">
    <property type="entry name" value="Pyr_nucl-diS_OxRdtase_dimer"/>
</dbReference>
<feature type="binding site" evidence="8">
    <location>
        <position position="307"/>
    </location>
    <ligand>
        <name>FAD</name>
        <dbReference type="ChEBI" id="CHEBI:57692"/>
    </ligand>
</feature>
<comment type="similarity">
    <text evidence="1 10">Belongs to the class-I pyridine nucleotide-disulfide oxidoreductase family.</text>
</comment>
<evidence type="ECO:0000256" key="9">
    <source>
        <dbReference type="PIRSR" id="PIRSR000350-4"/>
    </source>
</evidence>
<keyword evidence="8" id="KW-0520">NAD</keyword>
<dbReference type="PRINTS" id="PR00411">
    <property type="entry name" value="PNDRDTASEI"/>
</dbReference>
<feature type="domain" description="Pyridine nucleotide-disulphide oxidoreductase dimerisation" evidence="11">
    <location>
        <begin position="344"/>
        <end position="450"/>
    </location>
</feature>
<organism evidence="13 14">
    <name type="scientific">Solilutibacter oculi</name>
    <dbReference type="NCBI Taxonomy" id="2698682"/>
    <lineage>
        <taxon>Bacteria</taxon>
        <taxon>Pseudomonadati</taxon>
        <taxon>Pseudomonadota</taxon>
        <taxon>Gammaproteobacteria</taxon>
        <taxon>Lysobacterales</taxon>
        <taxon>Lysobacteraceae</taxon>
        <taxon>Solilutibacter</taxon>
    </lineage>
</organism>
<evidence type="ECO:0000313" key="13">
    <source>
        <dbReference type="EMBL" id="AXA84305.1"/>
    </source>
</evidence>
<feature type="binding site" evidence="8">
    <location>
        <position position="266"/>
    </location>
    <ligand>
        <name>NAD(+)</name>
        <dbReference type="ChEBI" id="CHEBI:57540"/>
    </ligand>
</feature>
<dbReference type="SUPFAM" id="SSF51905">
    <property type="entry name" value="FAD/NAD(P)-binding domain"/>
    <property type="match status" value="1"/>
</dbReference>
<dbReference type="InterPro" id="IPR046952">
    <property type="entry name" value="GSHR/TRXR-like"/>
</dbReference>
<gene>
    <name evidence="13" type="ORF">DCD74_05995</name>
</gene>
<feature type="disulfide bond" description="Redox-active" evidence="9">
    <location>
        <begin position="45"/>
        <end position="50"/>
    </location>
</feature>
<dbReference type="InterPro" id="IPR012999">
    <property type="entry name" value="Pyr_OxRdtase_I_AS"/>
</dbReference>
<dbReference type="SUPFAM" id="SSF55424">
    <property type="entry name" value="FAD/NAD-linked reductases, dimerisation (C-terminal) domain"/>
    <property type="match status" value="1"/>
</dbReference>
<evidence type="ECO:0000259" key="12">
    <source>
        <dbReference type="Pfam" id="PF07992"/>
    </source>
</evidence>
<dbReference type="Proteomes" id="UP000251842">
    <property type="component" value="Chromosome"/>
</dbReference>
<protein>
    <submittedName>
        <fullName evidence="13">Glutathione-disulfide reductase</fullName>
    </submittedName>
</protein>
<feature type="binding site" evidence="8">
    <location>
        <position position="54"/>
    </location>
    <ligand>
        <name>FAD</name>
        <dbReference type="ChEBI" id="CHEBI:57692"/>
    </ligand>
</feature>
<dbReference type="GO" id="GO:0006749">
    <property type="term" value="P:glutathione metabolic process"/>
    <property type="evidence" value="ECO:0007669"/>
    <property type="project" value="TreeGrafter"/>
</dbReference>
<keyword evidence="5" id="KW-1015">Disulfide bond</keyword>
<dbReference type="InterPro" id="IPR023753">
    <property type="entry name" value="FAD/NAD-binding_dom"/>
</dbReference>
<dbReference type="GO" id="GO:0050660">
    <property type="term" value="F:flavin adenine dinucleotide binding"/>
    <property type="evidence" value="ECO:0007669"/>
    <property type="project" value="InterPro"/>
</dbReference>
<dbReference type="Pfam" id="PF02852">
    <property type="entry name" value="Pyr_redox_dim"/>
    <property type="match status" value="1"/>
</dbReference>
<keyword evidence="14" id="KW-1185">Reference proteome</keyword>
<dbReference type="GO" id="GO:0004362">
    <property type="term" value="F:glutathione-disulfide reductase (NADPH) activity"/>
    <property type="evidence" value="ECO:0007669"/>
    <property type="project" value="TreeGrafter"/>
</dbReference>
<dbReference type="GO" id="GO:0034599">
    <property type="term" value="P:cellular response to oxidative stress"/>
    <property type="evidence" value="ECO:0007669"/>
    <property type="project" value="TreeGrafter"/>
</dbReference>
<dbReference type="NCBIfam" id="NF004776">
    <property type="entry name" value="PRK06116.1"/>
    <property type="match status" value="1"/>
</dbReference>
<reference evidence="14" key="1">
    <citation type="submission" date="2018-05" db="EMBL/GenBank/DDBJ databases">
        <title>Luteimonas pekinense sp. nov., isolated from human Meibomian gland secretions, Beijing, China.</title>
        <authorList>
            <person name="Wen T."/>
            <person name="Bai H."/>
            <person name="Lv H."/>
        </authorList>
    </citation>
    <scope>NUCLEOTIDE SEQUENCE [LARGE SCALE GENOMIC DNA]</scope>
    <source>
        <strain evidence="14">83-4</strain>
    </source>
</reference>
<evidence type="ECO:0000259" key="11">
    <source>
        <dbReference type="Pfam" id="PF02852"/>
    </source>
</evidence>
<dbReference type="GO" id="GO:0045454">
    <property type="term" value="P:cell redox homeostasis"/>
    <property type="evidence" value="ECO:0007669"/>
    <property type="project" value="InterPro"/>
</dbReference>
<dbReference type="InterPro" id="IPR016156">
    <property type="entry name" value="FAD/NAD-linked_Rdtase_dimer_sf"/>
</dbReference>
<dbReference type="RefSeq" id="WP_112926518.1">
    <property type="nucleotide sequence ID" value="NZ_CP029556.1"/>
</dbReference>
<proteinExistence type="inferred from homology"/>
<dbReference type="GO" id="GO:0005829">
    <property type="term" value="C:cytosol"/>
    <property type="evidence" value="ECO:0007669"/>
    <property type="project" value="TreeGrafter"/>
</dbReference>
<name>A0A344J5J5_9GAMM</name>
<dbReference type="EMBL" id="CP029556">
    <property type="protein sequence ID" value="AXA84305.1"/>
    <property type="molecule type" value="Genomic_DNA"/>
</dbReference>
<dbReference type="PRINTS" id="PR00368">
    <property type="entry name" value="FADPNR"/>
</dbReference>
<feature type="binding site" evidence="8">
    <location>
        <position position="118"/>
    </location>
    <ligand>
        <name>FAD</name>
        <dbReference type="ChEBI" id="CHEBI:57692"/>
    </ligand>
</feature>
<accession>A0A344J5J5</accession>
<dbReference type="InterPro" id="IPR001100">
    <property type="entry name" value="Pyr_nuc-diS_OxRdtase"/>
</dbReference>
<dbReference type="KEGG" id="lue:DCD74_05995"/>
<dbReference type="PANTHER" id="PTHR42737:SF2">
    <property type="entry name" value="GLUTATHIONE REDUCTASE"/>
    <property type="match status" value="1"/>
</dbReference>
<evidence type="ECO:0000256" key="6">
    <source>
        <dbReference type="ARBA" id="ARBA00023284"/>
    </source>
</evidence>
<dbReference type="InterPro" id="IPR036188">
    <property type="entry name" value="FAD/NAD-bd_sf"/>
</dbReference>